<dbReference type="AlphaFoldDB" id="A0A833TQG8"/>
<dbReference type="PANTHER" id="PTHR47074">
    <property type="entry name" value="BNAC02G40300D PROTEIN"/>
    <property type="match status" value="1"/>
</dbReference>
<dbReference type="PANTHER" id="PTHR47074:SF48">
    <property type="entry name" value="POLYNUCLEOTIDYL TRANSFERASE, RIBONUCLEASE H-LIKE SUPERFAMILY PROTEIN"/>
    <property type="match status" value="1"/>
</dbReference>
<protein>
    <submittedName>
        <fullName evidence="2">Uncharacterized protein</fullName>
    </submittedName>
</protein>
<gene>
    <name evidence="2" type="ORF">F2P56_034308</name>
</gene>
<dbReference type="EMBL" id="LIHL02000015">
    <property type="protein sequence ID" value="KAF5445242.1"/>
    <property type="molecule type" value="Genomic_DNA"/>
</dbReference>
<dbReference type="InterPro" id="IPR052929">
    <property type="entry name" value="RNase_H-like_EbsB-rel"/>
</dbReference>
<feature type="compositionally biased region" description="Basic and acidic residues" evidence="1">
    <location>
        <begin position="265"/>
        <end position="276"/>
    </location>
</feature>
<evidence type="ECO:0000313" key="2">
    <source>
        <dbReference type="EMBL" id="KAF5445242.1"/>
    </source>
</evidence>
<proteinExistence type="predicted"/>
<sequence length="344" mass="40115">MGFRDLESFNLALLAKQGWRLLKYPDSLAAVVFKEKYFRQSHFLEGKLGYQPSLIWRSIWATKDLLQEGLRWRVGDGSKIQIWGSKWLPTQLSFSLQSPVSILREDSKVDELIDKHNRVWDEGRIRAIFSCEEDEQILNIPLCKGNALDKLVWGPSKKGAFTVSSAYYLQLERLRNRRGTCSNEEMEDKRWRNIWDLEVPGVKKSQSCMLFGNTAVNDIWADGRSIVQKWSSKEEDFMQLWEKLMARLNMKILILAKEGLEEYKKSQRRQRKDDHPSSAASNRHKWHKPEAEFVKVNWDASLDLKSKRMGVGIMIRDEKGETMVAICDQRKYVQNPTMAECHAL</sequence>
<comment type="caution">
    <text evidence="2">The sequence shown here is derived from an EMBL/GenBank/DDBJ whole genome shotgun (WGS) entry which is preliminary data.</text>
</comment>
<reference evidence="2" key="1">
    <citation type="submission" date="2015-10" db="EMBL/GenBank/DDBJ databases">
        <authorList>
            <person name="Martinez-Garcia P.J."/>
            <person name="Crepeau M.W."/>
            <person name="Puiu D."/>
            <person name="Gonzalez-Ibeas D."/>
            <person name="Whalen J."/>
            <person name="Stevens K."/>
            <person name="Paul R."/>
            <person name="Butterfield T."/>
            <person name="Britton M."/>
            <person name="Reagan R."/>
            <person name="Chakraborty S."/>
            <person name="Walawage S.L."/>
            <person name="Vasquez-Gross H.A."/>
            <person name="Cardeno C."/>
            <person name="Famula R."/>
            <person name="Pratt K."/>
            <person name="Kuruganti S."/>
            <person name="Aradhya M.K."/>
            <person name="Leslie C.A."/>
            <person name="Dandekar A.M."/>
            <person name="Salzberg S.L."/>
            <person name="Wegrzyn J.L."/>
            <person name="Langley C.H."/>
            <person name="Neale D.B."/>
        </authorList>
    </citation>
    <scope>NUCLEOTIDE SEQUENCE</scope>
    <source>
        <tissue evidence="2">Leaves</tissue>
    </source>
</reference>
<evidence type="ECO:0000256" key="1">
    <source>
        <dbReference type="SAM" id="MobiDB-lite"/>
    </source>
</evidence>
<reference evidence="2" key="2">
    <citation type="submission" date="2020-03" db="EMBL/GenBank/DDBJ databases">
        <title>Walnut 2.0.</title>
        <authorList>
            <person name="Marrano A."/>
            <person name="Britton M."/>
            <person name="Zimin A.V."/>
            <person name="Zaini P.A."/>
            <person name="Workman R."/>
            <person name="Puiu D."/>
            <person name="Bianco L."/>
            <person name="Allen B.J."/>
            <person name="Troggio M."/>
            <person name="Leslie C.A."/>
            <person name="Timp W."/>
            <person name="Dendekar A."/>
            <person name="Salzberg S.L."/>
            <person name="Neale D.B."/>
        </authorList>
    </citation>
    <scope>NUCLEOTIDE SEQUENCE</scope>
    <source>
        <tissue evidence="2">Leaves</tissue>
    </source>
</reference>
<organism evidence="2 3">
    <name type="scientific">Juglans regia</name>
    <name type="common">English walnut</name>
    <dbReference type="NCBI Taxonomy" id="51240"/>
    <lineage>
        <taxon>Eukaryota</taxon>
        <taxon>Viridiplantae</taxon>
        <taxon>Streptophyta</taxon>
        <taxon>Embryophyta</taxon>
        <taxon>Tracheophyta</taxon>
        <taxon>Spermatophyta</taxon>
        <taxon>Magnoliopsida</taxon>
        <taxon>eudicotyledons</taxon>
        <taxon>Gunneridae</taxon>
        <taxon>Pentapetalae</taxon>
        <taxon>rosids</taxon>
        <taxon>fabids</taxon>
        <taxon>Fagales</taxon>
        <taxon>Juglandaceae</taxon>
        <taxon>Juglans</taxon>
    </lineage>
</organism>
<feature type="region of interest" description="Disordered" evidence="1">
    <location>
        <begin position="265"/>
        <end position="286"/>
    </location>
</feature>
<accession>A0A833TQG8</accession>
<name>A0A833TQG8_JUGRE</name>
<evidence type="ECO:0000313" key="3">
    <source>
        <dbReference type="Proteomes" id="UP000619265"/>
    </source>
</evidence>
<dbReference type="Proteomes" id="UP000619265">
    <property type="component" value="Unassembled WGS sequence"/>
</dbReference>
<dbReference type="Gramene" id="Jr15_08020_p1">
    <property type="protein sequence ID" value="cds.Jr15_08020_p1"/>
    <property type="gene ID" value="Jr15_08020"/>
</dbReference>